<keyword evidence="1 3" id="KW-0597">Phosphoprotein</keyword>
<dbReference type="Pfam" id="PF00196">
    <property type="entry name" value="GerE"/>
    <property type="match status" value="1"/>
</dbReference>
<dbReference type="GO" id="GO:0006355">
    <property type="term" value="P:regulation of DNA-templated transcription"/>
    <property type="evidence" value="ECO:0007669"/>
    <property type="project" value="InterPro"/>
</dbReference>
<reference evidence="6 7" key="1">
    <citation type="journal article" date="2015" name="Antonie Van Leeuwenhoek">
        <title>A phylogenomic and molecular marker based taxonomic framework for the order Xanthomonadales: proposal to transfer the families Algiphilaceae and Solimonadaceae to the order Nevskiales ord. nov. and to create a new family within the order Xanthomonadales, the family Rhodanobacteraceae fam. nov., containing the genus Rhodanobacter and its closest relatives.</title>
        <authorList>
            <person name="Naushad S."/>
            <person name="Adeolu M."/>
            <person name="Wong S."/>
            <person name="Sohail M."/>
            <person name="Schellhorn H.E."/>
            <person name="Gupta R.S."/>
        </authorList>
    </citation>
    <scope>NUCLEOTIDE SEQUENCE [LARGE SCALE GENOMIC DNA]</scope>
    <source>
        <strain evidence="6 7">DSM 16301</strain>
    </source>
</reference>
<feature type="domain" description="HTH luxR-type" evidence="4">
    <location>
        <begin position="144"/>
        <end position="209"/>
    </location>
</feature>
<dbReference type="Gene3D" id="3.40.50.2300">
    <property type="match status" value="1"/>
</dbReference>
<comment type="caution">
    <text evidence="6">The sequence shown here is derived from an EMBL/GenBank/DDBJ whole genome shotgun (WGS) entry which is preliminary data.</text>
</comment>
<dbReference type="EMBL" id="JPLA01000015">
    <property type="protein sequence ID" value="KLD64588.1"/>
    <property type="molecule type" value="Genomic_DNA"/>
</dbReference>
<dbReference type="PROSITE" id="PS50110">
    <property type="entry name" value="RESPONSE_REGULATORY"/>
    <property type="match status" value="1"/>
</dbReference>
<proteinExistence type="predicted"/>
<protein>
    <recommendedName>
        <fullName evidence="8">LuxR family transcriptional regulator</fullName>
    </recommendedName>
</protein>
<evidence type="ECO:0000256" key="2">
    <source>
        <dbReference type="ARBA" id="ARBA00023125"/>
    </source>
</evidence>
<dbReference type="SMART" id="SM00421">
    <property type="entry name" value="HTH_LUXR"/>
    <property type="match status" value="1"/>
</dbReference>
<feature type="modified residue" description="4-aspartylphosphate" evidence="3">
    <location>
        <position position="54"/>
    </location>
</feature>
<evidence type="ECO:0000313" key="7">
    <source>
        <dbReference type="Proteomes" id="UP000035481"/>
    </source>
</evidence>
<dbReference type="InterPro" id="IPR011006">
    <property type="entry name" value="CheY-like_superfamily"/>
</dbReference>
<dbReference type="CDD" id="cd06170">
    <property type="entry name" value="LuxR_C_like"/>
    <property type="match status" value="1"/>
</dbReference>
<dbReference type="InterPro" id="IPR039420">
    <property type="entry name" value="WalR-like"/>
</dbReference>
<dbReference type="InterPro" id="IPR036388">
    <property type="entry name" value="WH-like_DNA-bd_sf"/>
</dbReference>
<dbReference type="PANTHER" id="PTHR43214:SF17">
    <property type="entry name" value="TRANSCRIPTIONAL REGULATORY PROTEIN RCSB"/>
    <property type="match status" value="1"/>
</dbReference>
<dbReference type="SUPFAM" id="SSF46894">
    <property type="entry name" value="C-terminal effector domain of the bipartite response regulators"/>
    <property type="match status" value="1"/>
</dbReference>
<evidence type="ECO:0000256" key="3">
    <source>
        <dbReference type="PROSITE-ProRule" id="PRU00169"/>
    </source>
</evidence>
<dbReference type="RefSeq" id="WP_046971140.1">
    <property type="nucleotide sequence ID" value="NZ_JPLA01000015.1"/>
</dbReference>
<dbReference type="Proteomes" id="UP000035481">
    <property type="component" value="Unassembled WGS sequence"/>
</dbReference>
<dbReference type="InterPro" id="IPR016032">
    <property type="entry name" value="Sig_transdc_resp-reg_C-effctor"/>
</dbReference>
<dbReference type="InterPro" id="IPR000792">
    <property type="entry name" value="Tscrpt_reg_LuxR_C"/>
</dbReference>
<dbReference type="GO" id="GO:0000160">
    <property type="term" value="P:phosphorelay signal transduction system"/>
    <property type="evidence" value="ECO:0007669"/>
    <property type="project" value="InterPro"/>
</dbReference>
<dbReference type="PROSITE" id="PS50043">
    <property type="entry name" value="HTH_LUXR_2"/>
    <property type="match status" value="1"/>
</dbReference>
<organism evidence="6 7">
    <name type="scientific">Dyella japonica DSM 16301</name>
    <dbReference type="NCBI Taxonomy" id="1440762"/>
    <lineage>
        <taxon>Bacteria</taxon>
        <taxon>Pseudomonadati</taxon>
        <taxon>Pseudomonadota</taxon>
        <taxon>Gammaproteobacteria</taxon>
        <taxon>Lysobacterales</taxon>
        <taxon>Rhodanobacteraceae</taxon>
        <taxon>Dyella</taxon>
    </lineage>
</organism>
<evidence type="ECO:0000256" key="1">
    <source>
        <dbReference type="ARBA" id="ARBA00022553"/>
    </source>
</evidence>
<dbReference type="PANTHER" id="PTHR43214">
    <property type="entry name" value="TWO-COMPONENT RESPONSE REGULATOR"/>
    <property type="match status" value="1"/>
</dbReference>
<dbReference type="GO" id="GO:0003677">
    <property type="term" value="F:DNA binding"/>
    <property type="evidence" value="ECO:0007669"/>
    <property type="project" value="UniProtKB-KW"/>
</dbReference>
<dbReference type="PRINTS" id="PR00038">
    <property type="entry name" value="HTHLUXR"/>
</dbReference>
<dbReference type="AlphaFoldDB" id="A0A0G9H4T4"/>
<evidence type="ECO:0000259" key="5">
    <source>
        <dbReference type="PROSITE" id="PS50110"/>
    </source>
</evidence>
<evidence type="ECO:0000259" key="4">
    <source>
        <dbReference type="PROSITE" id="PS50043"/>
    </source>
</evidence>
<sequence>MPFTVFLVDDHPIVRHCLRAEVDYIGATVVGEASSADELLAFLSQHSCDVLVTDFNMPASTSQDGLAMLDAVRRLQPDLPVLVLTMLANPGLLLAIHDRGVAGLVSKSDGLDEIRMALLALAADEKYVSAKVRSLLNALPRQPGSTNTAQLTALEAEILRLFIEGMTVSEIAAQRQRSVKTISHQKISAMNKLGLKNDPELYAFANKGGLAG</sequence>
<dbReference type="STRING" id="1440762.Y882_06915"/>
<dbReference type="Pfam" id="PF00072">
    <property type="entry name" value="Response_reg"/>
    <property type="match status" value="1"/>
</dbReference>
<dbReference type="SMART" id="SM00448">
    <property type="entry name" value="REC"/>
    <property type="match status" value="1"/>
</dbReference>
<dbReference type="CDD" id="cd17535">
    <property type="entry name" value="REC_NarL-like"/>
    <property type="match status" value="1"/>
</dbReference>
<accession>A0A0G9H4T4</accession>
<name>A0A0G9H4T4_9GAMM</name>
<evidence type="ECO:0008006" key="8">
    <source>
        <dbReference type="Google" id="ProtNLM"/>
    </source>
</evidence>
<keyword evidence="2" id="KW-0238">DNA-binding</keyword>
<dbReference type="InterPro" id="IPR001789">
    <property type="entry name" value="Sig_transdc_resp-reg_receiver"/>
</dbReference>
<evidence type="ECO:0000313" key="6">
    <source>
        <dbReference type="EMBL" id="KLD64588.1"/>
    </source>
</evidence>
<dbReference type="InterPro" id="IPR058245">
    <property type="entry name" value="NreC/VraR/RcsB-like_REC"/>
</dbReference>
<feature type="domain" description="Response regulatory" evidence="5">
    <location>
        <begin position="4"/>
        <end position="122"/>
    </location>
</feature>
<dbReference type="PATRIC" id="fig|1440762.4.peg.745"/>
<dbReference type="Gene3D" id="1.10.10.10">
    <property type="entry name" value="Winged helix-like DNA-binding domain superfamily/Winged helix DNA-binding domain"/>
    <property type="match status" value="1"/>
</dbReference>
<dbReference type="SUPFAM" id="SSF52172">
    <property type="entry name" value="CheY-like"/>
    <property type="match status" value="1"/>
</dbReference>
<gene>
    <name evidence="6" type="ORF">Y882_06915</name>
</gene>